<dbReference type="EMBL" id="CAJVQC010025947">
    <property type="protein sequence ID" value="CAG8731572.1"/>
    <property type="molecule type" value="Genomic_DNA"/>
</dbReference>
<evidence type="ECO:0000313" key="1">
    <source>
        <dbReference type="EMBL" id="CAG8731572.1"/>
    </source>
</evidence>
<organism evidence="1 2">
    <name type="scientific">Racocetra persica</name>
    <dbReference type="NCBI Taxonomy" id="160502"/>
    <lineage>
        <taxon>Eukaryota</taxon>
        <taxon>Fungi</taxon>
        <taxon>Fungi incertae sedis</taxon>
        <taxon>Mucoromycota</taxon>
        <taxon>Glomeromycotina</taxon>
        <taxon>Glomeromycetes</taxon>
        <taxon>Diversisporales</taxon>
        <taxon>Gigasporaceae</taxon>
        <taxon>Racocetra</taxon>
    </lineage>
</organism>
<reference evidence="1" key="1">
    <citation type="submission" date="2021-06" db="EMBL/GenBank/DDBJ databases">
        <authorList>
            <person name="Kallberg Y."/>
            <person name="Tangrot J."/>
            <person name="Rosling A."/>
        </authorList>
    </citation>
    <scope>NUCLEOTIDE SEQUENCE</scope>
    <source>
        <strain evidence="1">MA461A</strain>
    </source>
</reference>
<protein>
    <submittedName>
        <fullName evidence="1">10776_t:CDS:1</fullName>
    </submittedName>
</protein>
<feature type="non-terminal residue" evidence="1">
    <location>
        <position position="1"/>
    </location>
</feature>
<sequence>SDKPSFNNSPSTASSHQKSSRIVQSLLSSVLQLASSTNSTVEFTKREFVNSQMVQSNKKSLLSEMLKKQVDTKGNSIINATTTTGNETPIKKERVLKFGNCPLVVRERSSTHTNDDSSSKPNLSADEPSQTTSTVVMHKRTNLLSPLPITTTESPTSSHSTTSHYSTAVSILTPTNTTTTIHYYKSKSLPYPRNGIIMNTQPVNLSKKGIPIPLYNHYGNKDKLYRRRSCHRHSHHGDGKNHDKKLDLERTKDDDILFWPMST</sequence>
<dbReference type="Proteomes" id="UP000789920">
    <property type="component" value="Unassembled WGS sequence"/>
</dbReference>
<gene>
    <name evidence="1" type="ORF">RPERSI_LOCUS12213</name>
</gene>
<accession>A0ACA9Q318</accession>
<evidence type="ECO:0000313" key="2">
    <source>
        <dbReference type="Proteomes" id="UP000789920"/>
    </source>
</evidence>
<comment type="caution">
    <text evidence="1">The sequence shown here is derived from an EMBL/GenBank/DDBJ whole genome shotgun (WGS) entry which is preliminary data.</text>
</comment>
<proteinExistence type="predicted"/>
<name>A0ACA9Q318_9GLOM</name>
<keyword evidence="2" id="KW-1185">Reference proteome</keyword>